<dbReference type="PANTHER" id="PTHR33993">
    <property type="entry name" value="GLYOXALASE-RELATED"/>
    <property type="match status" value="1"/>
</dbReference>
<reference evidence="3" key="1">
    <citation type="journal article" date="2019" name="Int. J. Syst. Evol. Microbiol.">
        <title>The Global Catalogue of Microorganisms (GCM) 10K type strain sequencing project: providing services to taxonomists for standard genome sequencing and annotation.</title>
        <authorList>
            <consortium name="The Broad Institute Genomics Platform"/>
            <consortium name="The Broad Institute Genome Sequencing Center for Infectious Disease"/>
            <person name="Wu L."/>
            <person name="Ma J."/>
        </authorList>
    </citation>
    <scope>NUCLEOTIDE SEQUENCE [LARGE SCALE GENOMIC DNA]</scope>
    <source>
        <strain evidence="3">JCM 17137</strain>
    </source>
</reference>
<organism evidence="2 3">
    <name type="scientific">Salinactinospora qingdaonensis</name>
    <dbReference type="NCBI Taxonomy" id="702744"/>
    <lineage>
        <taxon>Bacteria</taxon>
        <taxon>Bacillati</taxon>
        <taxon>Actinomycetota</taxon>
        <taxon>Actinomycetes</taxon>
        <taxon>Streptosporangiales</taxon>
        <taxon>Nocardiopsidaceae</taxon>
        <taxon>Salinactinospora</taxon>
    </lineage>
</organism>
<name>A0ABP7G8B1_9ACTN</name>
<dbReference type="InterPro" id="IPR037523">
    <property type="entry name" value="VOC_core"/>
</dbReference>
<dbReference type="PANTHER" id="PTHR33993:SF14">
    <property type="entry name" value="GB|AAF24581.1"/>
    <property type="match status" value="1"/>
</dbReference>
<sequence>MNETPTYTQGAPAWFDMTVADLAATKRFYSTVLGWEFSDDAYSMASTGGKRVAGLAEPWSEGQAPPEQSNWTVYLATDDIDATLNAAEKAGGEIITARQDADDAGSMATVREPTGTVFALWQGNTMAGAEAFGTPGAPAWAEVATDDTQTAGDFYAEVFGGRTEQLPEGDFLVLYSGGTPVAGIDGTGVGQPHTGHGAWLVFFAVSDADAAVATAQEQGGSVLRAAEDSPYGRWAALTDPTGAPFSVIDLSRTTQDEG</sequence>
<dbReference type="PROSITE" id="PS51819">
    <property type="entry name" value="VOC"/>
    <property type="match status" value="2"/>
</dbReference>
<feature type="domain" description="VOC" evidence="1">
    <location>
        <begin position="11"/>
        <end position="123"/>
    </location>
</feature>
<dbReference type="InterPro" id="IPR029068">
    <property type="entry name" value="Glyas_Bleomycin-R_OHBP_Dase"/>
</dbReference>
<evidence type="ECO:0000313" key="2">
    <source>
        <dbReference type="EMBL" id="GAA3757595.1"/>
    </source>
</evidence>
<dbReference type="CDD" id="cd07247">
    <property type="entry name" value="SgaA_N_like"/>
    <property type="match status" value="1"/>
</dbReference>
<feature type="domain" description="VOC" evidence="1">
    <location>
        <begin position="137"/>
        <end position="250"/>
    </location>
</feature>
<evidence type="ECO:0000313" key="3">
    <source>
        <dbReference type="Proteomes" id="UP001500908"/>
    </source>
</evidence>
<keyword evidence="3" id="KW-1185">Reference proteome</keyword>
<dbReference type="InterPro" id="IPR004360">
    <property type="entry name" value="Glyas_Fos-R_dOase_dom"/>
</dbReference>
<dbReference type="Pfam" id="PF00903">
    <property type="entry name" value="Glyoxalase"/>
    <property type="match status" value="2"/>
</dbReference>
<dbReference type="EMBL" id="BAABDD010000025">
    <property type="protein sequence ID" value="GAA3757595.1"/>
    <property type="molecule type" value="Genomic_DNA"/>
</dbReference>
<dbReference type="RefSeq" id="WP_344974625.1">
    <property type="nucleotide sequence ID" value="NZ_BAABDD010000025.1"/>
</dbReference>
<dbReference type="Proteomes" id="UP001500908">
    <property type="component" value="Unassembled WGS sequence"/>
</dbReference>
<protein>
    <submittedName>
        <fullName evidence="2">VOC family protein</fullName>
    </submittedName>
</protein>
<proteinExistence type="predicted"/>
<dbReference type="InterPro" id="IPR052164">
    <property type="entry name" value="Anthracycline_SecMetBiosynth"/>
</dbReference>
<comment type="caution">
    <text evidence="2">The sequence shown here is derived from an EMBL/GenBank/DDBJ whole genome shotgun (WGS) entry which is preliminary data.</text>
</comment>
<accession>A0ABP7G8B1</accession>
<gene>
    <name evidence="2" type="ORF">GCM10022402_39810</name>
</gene>
<dbReference type="Gene3D" id="3.10.180.10">
    <property type="entry name" value="2,3-Dihydroxybiphenyl 1,2-Dioxygenase, domain 1"/>
    <property type="match status" value="2"/>
</dbReference>
<dbReference type="SUPFAM" id="SSF54593">
    <property type="entry name" value="Glyoxalase/Bleomycin resistance protein/Dihydroxybiphenyl dioxygenase"/>
    <property type="match status" value="2"/>
</dbReference>
<evidence type="ECO:0000259" key="1">
    <source>
        <dbReference type="PROSITE" id="PS51819"/>
    </source>
</evidence>